<dbReference type="RefSeq" id="XP_016466541.1">
    <property type="nucleotide sequence ID" value="XM_016611055.1"/>
</dbReference>
<evidence type="ECO:0000313" key="1">
    <source>
        <dbReference type="RefSeq" id="XP_016466541.1"/>
    </source>
</evidence>
<dbReference type="AlphaFoldDB" id="A0A1S3ZQ85"/>
<dbReference type="PaxDb" id="4097-A0A1S3ZQ85"/>
<sequence>MPFKQVNEFDSLNSYLREVYLGKEIIGELNTFVWENDEESWEDHFFKILEDMYPIMPPDLINDMWFEEKTWDDFKKDVDLLYQLDLKWLEDKSFYTTLEEALNKVVKAQESEIHHLILNDKIVQALEDDVVSMMLYFFYNTKLKHLVCVKIGRFRNKKSAIDEDEEPKRTMEMGMTPTRDLI</sequence>
<reference evidence="1" key="1">
    <citation type="submission" date="2025-08" db="UniProtKB">
        <authorList>
            <consortium name="RefSeq"/>
        </authorList>
    </citation>
    <scope>IDENTIFICATION</scope>
</reference>
<proteinExistence type="predicted"/>
<protein>
    <submittedName>
        <fullName evidence="1">Uncharacterized protein</fullName>
    </submittedName>
</protein>
<gene>
    <name evidence="1" type="primary">LOC107789282</name>
</gene>
<dbReference type="KEGG" id="nta:107789282"/>
<organism evidence="1">
    <name type="scientific">Nicotiana tabacum</name>
    <name type="common">Common tobacco</name>
    <dbReference type="NCBI Taxonomy" id="4097"/>
    <lineage>
        <taxon>Eukaryota</taxon>
        <taxon>Viridiplantae</taxon>
        <taxon>Streptophyta</taxon>
        <taxon>Embryophyta</taxon>
        <taxon>Tracheophyta</taxon>
        <taxon>Spermatophyta</taxon>
        <taxon>Magnoliopsida</taxon>
        <taxon>eudicotyledons</taxon>
        <taxon>Gunneridae</taxon>
        <taxon>Pentapetalae</taxon>
        <taxon>asterids</taxon>
        <taxon>lamiids</taxon>
        <taxon>Solanales</taxon>
        <taxon>Solanaceae</taxon>
        <taxon>Nicotianoideae</taxon>
        <taxon>Nicotianeae</taxon>
        <taxon>Nicotiana</taxon>
    </lineage>
</organism>
<name>A0A1S3ZQ85_TOBAC</name>
<accession>A0A1S3ZQ85</accession>